<reference evidence="1" key="1">
    <citation type="submission" date="2014-11" db="EMBL/GenBank/DDBJ databases">
        <authorList>
            <person name="Amaro Gonzalez C."/>
        </authorList>
    </citation>
    <scope>NUCLEOTIDE SEQUENCE</scope>
</reference>
<evidence type="ECO:0000313" key="1">
    <source>
        <dbReference type="EMBL" id="JAH18892.1"/>
    </source>
</evidence>
<dbReference type="EMBL" id="GBXM01089685">
    <property type="protein sequence ID" value="JAH18892.1"/>
    <property type="molecule type" value="Transcribed_RNA"/>
</dbReference>
<accession>A0A0E9QQZ8</accession>
<protein>
    <submittedName>
        <fullName evidence="1">Uncharacterized protein</fullName>
    </submittedName>
</protein>
<reference evidence="1" key="2">
    <citation type="journal article" date="2015" name="Fish Shellfish Immunol.">
        <title>Early steps in the European eel (Anguilla anguilla)-Vibrio vulnificus interaction in the gills: Role of the RtxA13 toxin.</title>
        <authorList>
            <person name="Callol A."/>
            <person name="Pajuelo D."/>
            <person name="Ebbesson L."/>
            <person name="Teles M."/>
            <person name="MacKenzie S."/>
            <person name="Amaro C."/>
        </authorList>
    </citation>
    <scope>NUCLEOTIDE SEQUENCE</scope>
</reference>
<dbReference type="AlphaFoldDB" id="A0A0E9QQZ8"/>
<dbReference type="EMBL" id="GBXM01098275">
    <property type="protein sequence ID" value="JAH10302.1"/>
    <property type="molecule type" value="Transcribed_RNA"/>
</dbReference>
<proteinExistence type="predicted"/>
<organism evidence="1">
    <name type="scientific">Anguilla anguilla</name>
    <name type="common">European freshwater eel</name>
    <name type="synonym">Muraena anguilla</name>
    <dbReference type="NCBI Taxonomy" id="7936"/>
    <lineage>
        <taxon>Eukaryota</taxon>
        <taxon>Metazoa</taxon>
        <taxon>Chordata</taxon>
        <taxon>Craniata</taxon>
        <taxon>Vertebrata</taxon>
        <taxon>Euteleostomi</taxon>
        <taxon>Actinopterygii</taxon>
        <taxon>Neopterygii</taxon>
        <taxon>Teleostei</taxon>
        <taxon>Anguilliformes</taxon>
        <taxon>Anguillidae</taxon>
        <taxon>Anguilla</taxon>
    </lineage>
</organism>
<name>A0A0E9QQZ8_ANGAN</name>
<sequence length="18" mass="1748">MKGGSEVWSACGAYTGSG</sequence>